<evidence type="ECO:0000256" key="1">
    <source>
        <dbReference type="SAM" id="SignalP"/>
    </source>
</evidence>
<dbReference type="RefSeq" id="WP_193677244.1">
    <property type="nucleotide sequence ID" value="NZ_JADDIV010000004.1"/>
</dbReference>
<evidence type="ECO:0000313" key="3">
    <source>
        <dbReference type="Proteomes" id="UP000806285"/>
    </source>
</evidence>
<organism evidence="2 3">
    <name type="scientific">Ramlibacter pallidus</name>
    <dbReference type="NCBI Taxonomy" id="2780087"/>
    <lineage>
        <taxon>Bacteria</taxon>
        <taxon>Pseudomonadati</taxon>
        <taxon>Pseudomonadota</taxon>
        <taxon>Betaproteobacteria</taxon>
        <taxon>Burkholderiales</taxon>
        <taxon>Comamonadaceae</taxon>
        <taxon>Ramlibacter</taxon>
    </lineage>
</organism>
<feature type="signal peptide" evidence="1">
    <location>
        <begin position="1"/>
        <end position="30"/>
    </location>
</feature>
<keyword evidence="3" id="KW-1185">Reference proteome</keyword>
<proteinExistence type="predicted"/>
<comment type="caution">
    <text evidence="2">The sequence shown here is derived from an EMBL/GenBank/DDBJ whole genome shotgun (WGS) entry which is preliminary data.</text>
</comment>
<name>A0ABR9S519_9BURK</name>
<accession>A0ABR9S519</accession>
<dbReference type="Proteomes" id="UP000806285">
    <property type="component" value="Unassembled WGS sequence"/>
</dbReference>
<feature type="chain" id="PRO_5045441418" description="DUF3718 domain-containing protein" evidence="1">
    <location>
        <begin position="31"/>
        <end position="137"/>
    </location>
</feature>
<dbReference type="EMBL" id="JADDIV010000004">
    <property type="protein sequence ID" value="MBE7368606.1"/>
    <property type="molecule type" value="Genomic_DNA"/>
</dbReference>
<reference evidence="2 3" key="1">
    <citation type="submission" date="2020-10" db="EMBL/GenBank/DDBJ databases">
        <title>Ramlibacter sp. HM2 16S ribosomal RNA gene Genome sequencing and assembly.</title>
        <authorList>
            <person name="Kang M."/>
        </authorList>
    </citation>
    <scope>NUCLEOTIDE SEQUENCE [LARGE SCALE GENOMIC DNA]</scope>
    <source>
        <strain evidence="2 3">HM2</strain>
    </source>
</reference>
<keyword evidence="1" id="KW-0732">Signal</keyword>
<evidence type="ECO:0000313" key="2">
    <source>
        <dbReference type="EMBL" id="MBE7368606.1"/>
    </source>
</evidence>
<gene>
    <name evidence="2" type="ORF">IM787_13685</name>
</gene>
<protein>
    <recommendedName>
        <fullName evidence="4">DUF3718 domain-containing protein</fullName>
    </recommendedName>
</protein>
<evidence type="ECO:0008006" key="4">
    <source>
        <dbReference type="Google" id="ProtNLM"/>
    </source>
</evidence>
<sequence length="137" mass="14806">MHAQHQEKSEMKKALMLLTLVAAAAGAAQAGTYAVRQESSCPIVSAGELAQAIQRAGKVNNLDLPKDMQLRGELHCAAEGRRYVYTFRASIEKQVSDGEQLRWAPVAHVTGFGSTGGRTALLRQVGFTVSDVIRQEP</sequence>